<keyword evidence="2" id="KW-0472">Membrane</keyword>
<feature type="region of interest" description="Disordered" evidence="1">
    <location>
        <begin position="1"/>
        <end position="44"/>
    </location>
</feature>
<evidence type="ECO:0008006" key="5">
    <source>
        <dbReference type="Google" id="ProtNLM"/>
    </source>
</evidence>
<feature type="compositionally biased region" description="Basic and acidic residues" evidence="1">
    <location>
        <begin position="29"/>
        <end position="42"/>
    </location>
</feature>
<gene>
    <name evidence="3" type="ORF">DVH24_036194</name>
</gene>
<sequence>MGKRKKINKIKKGKQSSSSEDIHTNTNEEVEKPHNPHPRDQQARLPLAAINKWAGIRLATNRPVFIHLFGVAAVVVVSSESALVASMNSQCVRPKSSSPSLISKTKRKGKKYF</sequence>
<reference evidence="3 4" key="1">
    <citation type="submission" date="2018-10" db="EMBL/GenBank/DDBJ databases">
        <title>A high-quality apple genome assembly.</title>
        <authorList>
            <person name="Hu J."/>
        </authorList>
    </citation>
    <scope>NUCLEOTIDE SEQUENCE [LARGE SCALE GENOMIC DNA]</scope>
    <source>
        <strain evidence="4">cv. HFTH1</strain>
        <tissue evidence="3">Young leaf</tissue>
    </source>
</reference>
<protein>
    <recommendedName>
        <fullName evidence="5">Transmembrane protein</fullName>
    </recommendedName>
</protein>
<comment type="caution">
    <text evidence="3">The sequence shown here is derived from an EMBL/GenBank/DDBJ whole genome shotgun (WGS) entry which is preliminary data.</text>
</comment>
<feature type="compositionally biased region" description="Basic residues" evidence="1">
    <location>
        <begin position="1"/>
        <end position="14"/>
    </location>
</feature>
<accession>A0A498IKV8</accession>
<proteinExistence type="predicted"/>
<feature type="region of interest" description="Disordered" evidence="1">
    <location>
        <begin position="93"/>
        <end position="113"/>
    </location>
</feature>
<dbReference type="Proteomes" id="UP000290289">
    <property type="component" value="Chromosome 12"/>
</dbReference>
<keyword evidence="2" id="KW-0812">Transmembrane</keyword>
<dbReference type="AlphaFoldDB" id="A0A498IKV8"/>
<organism evidence="3 4">
    <name type="scientific">Malus domestica</name>
    <name type="common">Apple</name>
    <name type="synonym">Pyrus malus</name>
    <dbReference type="NCBI Taxonomy" id="3750"/>
    <lineage>
        <taxon>Eukaryota</taxon>
        <taxon>Viridiplantae</taxon>
        <taxon>Streptophyta</taxon>
        <taxon>Embryophyta</taxon>
        <taxon>Tracheophyta</taxon>
        <taxon>Spermatophyta</taxon>
        <taxon>Magnoliopsida</taxon>
        <taxon>eudicotyledons</taxon>
        <taxon>Gunneridae</taxon>
        <taxon>Pentapetalae</taxon>
        <taxon>rosids</taxon>
        <taxon>fabids</taxon>
        <taxon>Rosales</taxon>
        <taxon>Rosaceae</taxon>
        <taxon>Amygdaloideae</taxon>
        <taxon>Maleae</taxon>
        <taxon>Malus</taxon>
    </lineage>
</organism>
<name>A0A498IKV8_MALDO</name>
<dbReference type="EMBL" id="RDQH01000338">
    <property type="protein sequence ID" value="RXH81853.1"/>
    <property type="molecule type" value="Genomic_DNA"/>
</dbReference>
<feature type="compositionally biased region" description="Basic residues" evidence="1">
    <location>
        <begin position="104"/>
        <end position="113"/>
    </location>
</feature>
<evidence type="ECO:0000256" key="1">
    <source>
        <dbReference type="SAM" id="MobiDB-lite"/>
    </source>
</evidence>
<evidence type="ECO:0000256" key="2">
    <source>
        <dbReference type="SAM" id="Phobius"/>
    </source>
</evidence>
<feature type="compositionally biased region" description="Polar residues" evidence="1">
    <location>
        <begin position="93"/>
        <end position="103"/>
    </location>
</feature>
<keyword evidence="4" id="KW-1185">Reference proteome</keyword>
<evidence type="ECO:0000313" key="3">
    <source>
        <dbReference type="EMBL" id="RXH81853.1"/>
    </source>
</evidence>
<feature type="transmembrane region" description="Helical" evidence="2">
    <location>
        <begin position="64"/>
        <end position="87"/>
    </location>
</feature>
<evidence type="ECO:0000313" key="4">
    <source>
        <dbReference type="Proteomes" id="UP000290289"/>
    </source>
</evidence>
<keyword evidence="2" id="KW-1133">Transmembrane helix</keyword>